<keyword evidence="2" id="KW-1185">Reference proteome</keyword>
<organism evidence="1 2">
    <name type="scientific">Caerostris darwini</name>
    <dbReference type="NCBI Taxonomy" id="1538125"/>
    <lineage>
        <taxon>Eukaryota</taxon>
        <taxon>Metazoa</taxon>
        <taxon>Ecdysozoa</taxon>
        <taxon>Arthropoda</taxon>
        <taxon>Chelicerata</taxon>
        <taxon>Arachnida</taxon>
        <taxon>Araneae</taxon>
        <taxon>Araneomorphae</taxon>
        <taxon>Entelegynae</taxon>
        <taxon>Araneoidea</taxon>
        <taxon>Araneidae</taxon>
        <taxon>Caerostris</taxon>
    </lineage>
</organism>
<evidence type="ECO:0000313" key="2">
    <source>
        <dbReference type="Proteomes" id="UP001054837"/>
    </source>
</evidence>
<dbReference type="Proteomes" id="UP001054837">
    <property type="component" value="Unassembled WGS sequence"/>
</dbReference>
<evidence type="ECO:0000313" key="1">
    <source>
        <dbReference type="EMBL" id="GIY07969.1"/>
    </source>
</evidence>
<protein>
    <submittedName>
        <fullName evidence="1">Uncharacterized protein</fullName>
    </submittedName>
</protein>
<dbReference type="EMBL" id="BPLQ01004424">
    <property type="protein sequence ID" value="GIY07969.1"/>
    <property type="molecule type" value="Genomic_DNA"/>
</dbReference>
<name>A0AAV4QF21_9ARAC</name>
<accession>A0AAV4QF21</accession>
<dbReference type="AlphaFoldDB" id="A0AAV4QF21"/>
<gene>
    <name evidence="1" type="ORF">CDAR_6471</name>
</gene>
<reference evidence="1 2" key="1">
    <citation type="submission" date="2021-06" db="EMBL/GenBank/DDBJ databases">
        <title>Caerostris darwini draft genome.</title>
        <authorList>
            <person name="Kono N."/>
            <person name="Arakawa K."/>
        </authorList>
    </citation>
    <scope>NUCLEOTIDE SEQUENCE [LARGE SCALE GENOMIC DNA]</scope>
</reference>
<sequence>MQQKKKLNVGASNNVGFCQTYLSCQHPIQRAKAEEEANEGGSALTKFSFLAACQNRCRKRDSRCCTAKGATFCITSDIPQRLFPSLQFTCYHFNIWQDSSSP</sequence>
<proteinExistence type="predicted"/>
<comment type="caution">
    <text evidence="1">The sequence shown here is derived from an EMBL/GenBank/DDBJ whole genome shotgun (WGS) entry which is preliminary data.</text>
</comment>